<evidence type="ECO:0000313" key="4">
    <source>
        <dbReference type="WBParaSite" id="PSAMB.scaffold10740size3872.g33574.t1"/>
    </source>
</evidence>
<evidence type="ECO:0000256" key="2">
    <source>
        <dbReference type="SAM" id="SignalP"/>
    </source>
</evidence>
<accession>A0A914ULB2</accession>
<name>A0A914ULB2_9BILA</name>
<feature type="region of interest" description="Disordered" evidence="1">
    <location>
        <begin position="63"/>
        <end position="104"/>
    </location>
</feature>
<organism evidence="3 4">
    <name type="scientific">Plectus sambesii</name>
    <dbReference type="NCBI Taxonomy" id="2011161"/>
    <lineage>
        <taxon>Eukaryota</taxon>
        <taxon>Metazoa</taxon>
        <taxon>Ecdysozoa</taxon>
        <taxon>Nematoda</taxon>
        <taxon>Chromadorea</taxon>
        <taxon>Plectida</taxon>
        <taxon>Plectina</taxon>
        <taxon>Plectoidea</taxon>
        <taxon>Plectidae</taxon>
        <taxon>Plectus</taxon>
    </lineage>
</organism>
<evidence type="ECO:0000313" key="3">
    <source>
        <dbReference type="Proteomes" id="UP000887566"/>
    </source>
</evidence>
<feature type="signal peptide" evidence="2">
    <location>
        <begin position="1"/>
        <end position="17"/>
    </location>
</feature>
<evidence type="ECO:0000256" key="1">
    <source>
        <dbReference type="SAM" id="MobiDB-lite"/>
    </source>
</evidence>
<feature type="compositionally biased region" description="Basic and acidic residues" evidence="1">
    <location>
        <begin position="71"/>
        <end position="96"/>
    </location>
</feature>
<feature type="chain" id="PRO_5037034725" evidence="2">
    <location>
        <begin position="18"/>
        <end position="104"/>
    </location>
</feature>
<protein>
    <submittedName>
        <fullName evidence="4">Secreted protein</fullName>
    </submittedName>
</protein>
<dbReference type="WBParaSite" id="PSAMB.scaffold10740size3872.g33574.t1">
    <property type="protein sequence ID" value="PSAMB.scaffold10740size3872.g33574.t1"/>
    <property type="gene ID" value="PSAMB.scaffold10740size3872.g33574"/>
</dbReference>
<reference evidence="4" key="1">
    <citation type="submission" date="2022-11" db="UniProtKB">
        <authorList>
            <consortium name="WormBaseParasite"/>
        </authorList>
    </citation>
    <scope>IDENTIFICATION</scope>
</reference>
<keyword evidence="3" id="KW-1185">Reference proteome</keyword>
<dbReference type="Proteomes" id="UP000887566">
    <property type="component" value="Unplaced"/>
</dbReference>
<keyword evidence="2" id="KW-0732">Signal</keyword>
<sequence>MMMMIALLSCTHMIVFGRNNAWGGDGEKARNALVAAVRLEGGTHATHQATELGDSTDIVAVDAPSATQCERSAKRDGGRERERRGKRERHPHEAVVQRRTTGSV</sequence>
<proteinExistence type="predicted"/>
<dbReference type="AlphaFoldDB" id="A0A914ULB2"/>